<dbReference type="AlphaFoldDB" id="X1HCF8"/>
<gene>
    <name evidence="1" type="ORF">S03H2_28173</name>
</gene>
<organism evidence="1">
    <name type="scientific">marine sediment metagenome</name>
    <dbReference type="NCBI Taxonomy" id="412755"/>
    <lineage>
        <taxon>unclassified sequences</taxon>
        <taxon>metagenomes</taxon>
        <taxon>ecological metagenomes</taxon>
    </lineage>
</organism>
<reference evidence="1" key="1">
    <citation type="journal article" date="2014" name="Front. Microbiol.">
        <title>High frequency of phylogenetically diverse reductive dehalogenase-homologous genes in deep subseafloor sedimentary metagenomes.</title>
        <authorList>
            <person name="Kawai M."/>
            <person name="Futagami T."/>
            <person name="Toyoda A."/>
            <person name="Takaki Y."/>
            <person name="Nishi S."/>
            <person name="Hori S."/>
            <person name="Arai W."/>
            <person name="Tsubouchi T."/>
            <person name="Morono Y."/>
            <person name="Uchiyama I."/>
            <person name="Ito T."/>
            <person name="Fujiyama A."/>
            <person name="Inagaki F."/>
            <person name="Takami H."/>
        </authorList>
    </citation>
    <scope>NUCLEOTIDE SEQUENCE</scope>
    <source>
        <strain evidence="1">Expedition CK06-06</strain>
    </source>
</reference>
<comment type="caution">
    <text evidence="1">The sequence shown here is derived from an EMBL/GenBank/DDBJ whole genome shotgun (WGS) entry which is preliminary data.</text>
</comment>
<evidence type="ECO:0000313" key="1">
    <source>
        <dbReference type="EMBL" id="GAH54765.1"/>
    </source>
</evidence>
<accession>X1HCF8</accession>
<feature type="non-terminal residue" evidence="1">
    <location>
        <position position="1"/>
    </location>
</feature>
<proteinExistence type="predicted"/>
<protein>
    <submittedName>
        <fullName evidence="1">Uncharacterized protein</fullName>
    </submittedName>
</protein>
<dbReference type="EMBL" id="BARU01016972">
    <property type="protein sequence ID" value="GAH54765.1"/>
    <property type="molecule type" value="Genomic_DNA"/>
</dbReference>
<sequence>CASDVIFLMERLDILKTEVVSFPETKVSERSVAEDFDFAREKIDDVEKYCEVDLAVVREKLDYAHDFWRRGNYRDSFGEVHHGELIVRNKILRGRGGEK</sequence>
<name>X1HCF8_9ZZZZ</name>